<dbReference type="InterPro" id="IPR018760">
    <property type="entry name" value="DUF2326"/>
</dbReference>
<organism evidence="3 4">
    <name type="scientific">Advenella alkanexedens</name>
    <dbReference type="NCBI Taxonomy" id="1481665"/>
    <lineage>
        <taxon>Bacteria</taxon>
        <taxon>Pseudomonadati</taxon>
        <taxon>Pseudomonadota</taxon>
        <taxon>Betaproteobacteria</taxon>
        <taxon>Burkholderiales</taxon>
        <taxon>Alcaligenaceae</taxon>
    </lineage>
</organism>
<dbReference type="EMBL" id="JAHSPR010000011">
    <property type="protein sequence ID" value="MBV4398133.1"/>
    <property type="molecule type" value="Genomic_DNA"/>
</dbReference>
<feature type="domain" description="DUF2326" evidence="2">
    <location>
        <begin position="441"/>
        <end position="561"/>
    </location>
</feature>
<accession>A0ABS6NRB8</accession>
<dbReference type="Pfam" id="PF10088">
    <property type="entry name" value="DUF2326"/>
    <property type="match status" value="1"/>
</dbReference>
<name>A0ABS6NRB8_9BURK</name>
<sequence>MKLDSLEIKINNEVKRFVKFKSGLNLVTNKPNSGRTGNSVGKSTLSRVVDFLMLGSIESIYIDEEFKKPNLEIETLFKNNIVTASLSFFDYSNKINQISRHLCIDDESESKFWVNGEIVEEKGYESFIQDKIFNISTRRPSVRAVAPKFIRNDSHRMLSTTKFLDKRQGPKDYSELFLYLFGFNNTSLLTEKRDATNLVNRRKRNSTSINALVKEQKPKSEIKKYKADAKELEDNLLTFEYSSEYSNPIERLSELQVKEDRYTEELLSIQRKVDNINHTIELLSKDKDGYLINELKAIYSFSGVAIDGALRELEDVILFHKNLVEKKKHFLTIDLPKLNEESEGLQAELSSIRKDKLQVFSDMRSKESLDNVTKNLKRLGELKVELGKLEGLMEQQSKAKSDQAEAEAQLQKILEAISKEIDNVYEFEKKFNTHFRSLTKSLHDEEYSIDLDFNKDSGACSIELINTATNPEGGKKKAEVIAFDFAYIHAISELKLNRPSFIFHDSIEDVDKKQIEDIFEEANKLPGQQILSMLSDKISEETYKKVSRNIILALDEDEKFFCV</sequence>
<keyword evidence="1" id="KW-0175">Coiled coil</keyword>
<evidence type="ECO:0000313" key="4">
    <source>
        <dbReference type="Proteomes" id="UP000722165"/>
    </source>
</evidence>
<proteinExistence type="predicted"/>
<dbReference type="Proteomes" id="UP000722165">
    <property type="component" value="Unassembled WGS sequence"/>
</dbReference>
<protein>
    <submittedName>
        <fullName evidence="3">DUF2326 domain-containing protein</fullName>
    </submittedName>
</protein>
<evidence type="ECO:0000313" key="3">
    <source>
        <dbReference type="EMBL" id="MBV4398133.1"/>
    </source>
</evidence>
<dbReference type="RefSeq" id="WP_217735497.1">
    <property type="nucleotide sequence ID" value="NZ_JAHSPR010000011.1"/>
</dbReference>
<comment type="caution">
    <text evidence="3">The sequence shown here is derived from an EMBL/GenBank/DDBJ whole genome shotgun (WGS) entry which is preliminary data.</text>
</comment>
<evidence type="ECO:0000259" key="2">
    <source>
        <dbReference type="Pfam" id="PF10088"/>
    </source>
</evidence>
<keyword evidence="4" id="KW-1185">Reference proteome</keyword>
<evidence type="ECO:0000256" key="1">
    <source>
        <dbReference type="SAM" id="Coils"/>
    </source>
</evidence>
<feature type="coiled-coil region" evidence="1">
    <location>
        <begin position="222"/>
        <end position="272"/>
    </location>
</feature>
<reference evidence="3 4" key="1">
    <citation type="submission" date="2021-06" db="EMBL/GenBank/DDBJ databases">
        <authorList>
            <person name="Lu T."/>
            <person name="Wang Q."/>
            <person name="Han X."/>
        </authorList>
    </citation>
    <scope>NUCLEOTIDE SEQUENCE [LARGE SCALE GENOMIC DNA]</scope>
    <source>
        <strain evidence="3 4">LAM0050</strain>
    </source>
</reference>
<gene>
    <name evidence="3" type="ORF">KU392_12865</name>
</gene>